<evidence type="ECO:0000313" key="2">
    <source>
        <dbReference type="Proteomes" id="UP001162162"/>
    </source>
</evidence>
<evidence type="ECO:0008006" key="3">
    <source>
        <dbReference type="Google" id="ProtNLM"/>
    </source>
</evidence>
<dbReference type="AlphaFoldDB" id="A0AAV8YXI3"/>
<reference evidence="1" key="1">
    <citation type="journal article" date="2023" name="Insect Mol. Biol.">
        <title>Genome sequencing provides insights into the evolution of gene families encoding plant cell wall-degrading enzymes in longhorned beetles.</title>
        <authorList>
            <person name="Shin N.R."/>
            <person name="Okamura Y."/>
            <person name="Kirsch R."/>
            <person name="Pauchet Y."/>
        </authorList>
    </citation>
    <scope>NUCLEOTIDE SEQUENCE</scope>
    <source>
        <strain evidence="1">AMC_N1</strain>
    </source>
</reference>
<evidence type="ECO:0000313" key="1">
    <source>
        <dbReference type="EMBL" id="KAJ8956554.1"/>
    </source>
</evidence>
<dbReference type="EMBL" id="JAPWTK010000029">
    <property type="protein sequence ID" value="KAJ8956554.1"/>
    <property type="molecule type" value="Genomic_DNA"/>
</dbReference>
<comment type="caution">
    <text evidence="1">The sequence shown here is derived from an EMBL/GenBank/DDBJ whole genome shotgun (WGS) entry which is preliminary data.</text>
</comment>
<gene>
    <name evidence="1" type="ORF">NQ318_019278</name>
</gene>
<proteinExistence type="predicted"/>
<protein>
    <recommendedName>
        <fullName evidence="3">Secreted protein</fullName>
    </recommendedName>
</protein>
<dbReference type="Proteomes" id="UP001162162">
    <property type="component" value="Unassembled WGS sequence"/>
</dbReference>
<accession>A0AAV8YXI3</accession>
<organism evidence="1 2">
    <name type="scientific">Aromia moschata</name>
    <dbReference type="NCBI Taxonomy" id="1265417"/>
    <lineage>
        <taxon>Eukaryota</taxon>
        <taxon>Metazoa</taxon>
        <taxon>Ecdysozoa</taxon>
        <taxon>Arthropoda</taxon>
        <taxon>Hexapoda</taxon>
        <taxon>Insecta</taxon>
        <taxon>Pterygota</taxon>
        <taxon>Neoptera</taxon>
        <taxon>Endopterygota</taxon>
        <taxon>Coleoptera</taxon>
        <taxon>Polyphaga</taxon>
        <taxon>Cucujiformia</taxon>
        <taxon>Chrysomeloidea</taxon>
        <taxon>Cerambycidae</taxon>
        <taxon>Cerambycinae</taxon>
        <taxon>Callichromatini</taxon>
        <taxon>Aromia</taxon>
    </lineage>
</organism>
<keyword evidence="2" id="KW-1185">Reference proteome</keyword>
<sequence>MPVKLRLIILLSRNGMADYRACASPGALSGWSVTYECMGNKNMHTENIKFVFAAVKDTILQSNLREYNLV</sequence>
<name>A0AAV8YXI3_9CUCU</name>